<proteinExistence type="predicted"/>
<dbReference type="Proteomes" id="UP000290273">
    <property type="component" value="Unassembled WGS sequence"/>
</dbReference>
<dbReference type="PANTHER" id="PTHR46797">
    <property type="entry name" value="HTH-TYPE TRANSCRIPTIONAL REGULATOR"/>
    <property type="match status" value="1"/>
</dbReference>
<keyword evidence="1" id="KW-0238">DNA-binding</keyword>
<protein>
    <submittedName>
        <fullName evidence="3">XRE family transcriptional regulator</fullName>
    </submittedName>
</protein>
<dbReference type="InterPro" id="IPR001387">
    <property type="entry name" value="Cro/C1-type_HTH"/>
</dbReference>
<dbReference type="CDD" id="cd00093">
    <property type="entry name" value="HTH_XRE"/>
    <property type="match status" value="1"/>
</dbReference>
<accession>A0ABY0EPW2</accession>
<feature type="domain" description="HTH cro/C1-type" evidence="2">
    <location>
        <begin position="7"/>
        <end position="62"/>
    </location>
</feature>
<organism evidence="3 4">
    <name type="scientific">Clostridium tetani</name>
    <dbReference type="NCBI Taxonomy" id="1513"/>
    <lineage>
        <taxon>Bacteria</taxon>
        <taxon>Bacillati</taxon>
        <taxon>Bacillota</taxon>
        <taxon>Clostridia</taxon>
        <taxon>Eubacteriales</taxon>
        <taxon>Clostridiaceae</taxon>
        <taxon>Clostridium</taxon>
    </lineage>
</organism>
<dbReference type="EMBL" id="QMAU01000049">
    <property type="protein sequence ID" value="RXI52638.1"/>
    <property type="molecule type" value="Genomic_DNA"/>
</dbReference>
<dbReference type="PANTHER" id="PTHR46797:SF1">
    <property type="entry name" value="METHYLPHOSPHONATE SYNTHASE"/>
    <property type="match status" value="1"/>
</dbReference>
<sequence>MFNKNKLVKALENKKWSAYKLWKVSGVSQSVISDIINGKVKNPTVKTLSKIADALGVSVNEFFDGEDTTSEEDDINVDEILIELSKTIKITPEIKKIVISLSKLTPEDLDLIENLINSLSSK</sequence>
<gene>
    <name evidence="3" type="ORF">DP131_12010</name>
</gene>
<dbReference type="Gene3D" id="1.10.260.40">
    <property type="entry name" value="lambda repressor-like DNA-binding domains"/>
    <property type="match status" value="1"/>
</dbReference>
<name>A0ABY0EPW2_CLOTA</name>
<comment type="caution">
    <text evidence="3">The sequence shown here is derived from an EMBL/GenBank/DDBJ whole genome shotgun (WGS) entry which is preliminary data.</text>
</comment>
<dbReference type="InterPro" id="IPR010982">
    <property type="entry name" value="Lambda_DNA-bd_dom_sf"/>
</dbReference>
<evidence type="ECO:0000259" key="2">
    <source>
        <dbReference type="PROSITE" id="PS50943"/>
    </source>
</evidence>
<dbReference type="InterPro" id="IPR050807">
    <property type="entry name" value="TransReg_Diox_bact_type"/>
</dbReference>
<dbReference type="RefSeq" id="WP_052219491.1">
    <property type="nucleotide sequence ID" value="NZ_JSWD01000030.1"/>
</dbReference>
<reference evidence="3 4" key="1">
    <citation type="submission" date="2018-06" db="EMBL/GenBank/DDBJ databases">
        <title>Genome conservation of Clostridium tetani.</title>
        <authorList>
            <person name="Bruggemann H."/>
            <person name="Popoff M.R."/>
        </authorList>
    </citation>
    <scope>NUCLEOTIDE SEQUENCE [LARGE SCALE GENOMIC DNA]</scope>
    <source>
        <strain evidence="3 4">63.05</strain>
    </source>
</reference>
<evidence type="ECO:0000313" key="4">
    <source>
        <dbReference type="Proteomes" id="UP000290273"/>
    </source>
</evidence>
<evidence type="ECO:0000256" key="1">
    <source>
        <dbReference type="ARBA" id="ARBA00023125"/>
    </source>
</evidence>
<dbReference type="Pfam" id="PF01381">
    <property type="entry name" value="HTH_3"/>
    <property type="match status" value="1"/>
</dbReference>
<dbReference type="SUPFAM" id="SSF47413">
    <property type="entry name" value="lambda repressor-like DNA-binding domains"/>
    <property type="match status" value="1"/>
</dbReference>
<dbReference type="SMART" id="SM00530">
    <property type="entry name" value="HTH_XRE"/>
    <property type="match status" value="1"/>
</dbReference>
<dbReference type="PROSITE" id="PS50943">
    <property type="entry name" value="HTH_CROC1"/>
    <property type="match status" value="1"/>
</dbReference>
<evidence type="ECO:0000313" key="3">
    <source>
        <dbReference type="EMBL" id="RXI52638.1"/>
    </source>
</evidence>